<proteinExistence type="inferred from homology"/>
<dbReference type="InterPro" id="IPR024746">
    <property type="entry name" value="Glyco_hydro_100"/>
</dbReference>
<evidence type="ECO:0000256" key="4">
    <source>
        <dbReference type="ARBA" id="ARBA00022801"/>
    </source>
</evidence>
<dbReference type="InterPro" id="IPR008928">
    <property type="entry name" value="6-hairpin_glycosidase_sf"/>
</dbReference>
<evidence type="ECO:0000313" key="7">
    <source>
        <dbReference type="EMBL" id="MBW4560559.1"/>
    </source>
</evidence>
<reference evidence="7" key="2">
    <citation type="journal article" date="2022" name="Microbiol. Resour. Announc.">
        <title>Metagenome Sequencing to Explore Phylogenomics of Terrestrial Cyanobacteria.</title>
        <authorList>
            <person name="Ward R.D."/>
            <person name="Stajich J.E."/>
            <person name="Johansen J.R."/>
            <person name="Huntemann M."/>
            <person name="Clum A."/>
            <person name="Foster B."/>
            <person name="Foster B."/>
            <person name="Roux S."/>
            <person name="Palaniappan K."/>
            <person name="Varghese N."/>
            <person name="Mukherjee S."/>
            <person name="Reddy T.B.K."/>
            <person name="Daum C."/>
            <person name="Copeland A."/>
            <person name="Chen I.A."/>
            <person name="Ivanova N.N."/>
            <person name="Kyrpides N.C."/>
            <person name="Shapiro N."/>
            <person name="Eloe-Fadrosh E.A."/>
            <person name="Pietrasiak N."/>
        </authorList>
    </citation>
    <scope>NUCLEOTIDE SEQUENCE</scope>
    <source>
        <strain evidence="7">JT2-VF2</strain>
    </source>
</reference>
<dbReference type="SUPFAM" id="SSF48208">
    <property type="entry name" value="Six-hairpin glycosidases"/>
    <property type="match status" value="1"/>
</dbReference>
<dbReference type="EMBL" id="JAHHHN010000002">
    <property type="protein sequence ID" value="MBW4560559.1"/>
    <property type="molecule type" value="Genomic_DNA"/>
</dbReference>
<name>A0A951PUK8_9NOST</name>
<reference evidence="7" key="1">
    <citation type="submission" date="2021-05" db="EMBL/GenBank/DDBJ databases">
        <authorList>
            <person name="Pietrasiak N."/>
            <person name="Ward R."/>
            <person name="Stajich J.E."/>
            <person name="Kurbessoian T."/>
        </authorList>
    </citation>
    <scope>NUCLEOTIDE SEQUENCE</scope>
    <source>
        <strain evidence="7">JT2-VF2</strain>
    </source>
</reference>
<comment type="similarity">
    <text evidence="2">Belongs to the glycosyl hydrolase 100 family.</text>
</comment>
<gene>
    <name evidence="7" type="ORF">KME32_05270</name>
</gene>
<dbReference type="Proteomes" id="UP000715781">
    <property type="component" value="Unassembled WGS sequence"/>
</dbReference>
<evidence type="ECO:0000256" key="5">
    <source>
        <dbReference type="ARBA" id="ARBA00023277"/>
    </source>
</evidence>
<dbReference type="PANTHER" id="PTHR31916:SF28">
    <property type="entry name" value="NEUTRAL_ALKALINE INVERTASE 3, CHLOROPLASTIC"/>
    <property type="match status" value="1"/>
</dbReference>
<dbReference type="Pfam" id="PF12899">
    <property type="entry name" value="Glyco_hydro_100"/>
    <property type="match status" value="1"/>
</dbReference>
<dbReference type="EC" id="3.2.1.26" evidence="3"/>
<dbReference type="GO" id="GO:0005987">
    <property type="term" value="P:sucrose catabolic process"/>
    <property type="evidence" value="ECO:0007669"/>
    <property type="project" value="TreeGrafter"/>
</dbReference>
<dbReference type="GO" id="GO:0033926">
    <property type="term" value="F:endo-alpha-N-acetylgalactosaminidase activity"/>
    <property type="evidence" value="ECO:0007669"/>
    <property type="project" value="InterPro"/>
</dbReference>
<dbReference type="PANTHER" id="PTHR31916">
    <property type="match status" value="1"/>
</dbReference>
<dbReference type="InterPro" id="IPR012341">
    <property type="entry name" value="6hp_glycosidase-like_sf"/>
</dbReference>
<protein>
    <recommendedName>
        <fullName evidence="3">beta-fructofuranosidase</fullName>
        <ecNumber evidence="3">3.2.1.26</ecNumber>
    </recommendedName>
</protein>
<keyword evidence="4 7" id="KW-0378">Hydrolase</keyword>
<dbReference type="GO" id="GO:0004575">
    <property type="term" value="F:sucrose alpha-glucosidase activity"/>
    <property type="evidence" value="ECO:0007669"/>
    <property type="project" value="TreeGrafter"/>
</dbReference>
<evidence type="ECO:0000256" key="2">
    <source>
        <dbReference type="ARBA" id="ARBA00007671"/>
    </source>
</evidence>
<comment type="caution">
    <text evidence="7">The sequence shown here is derived from an EMBL/GenBank/DDBJ whole genome shotgun (WGS) entry which is preliminary data.</text>
</comment>
<keyword evidence="6" id="KW-0326">Glycosidase</keyword>
<organism evidence="7 8">
    <name type="scientific">Mojavia pulchra JT2-VF2</name>
    <dbReference type="NCBI Taxonomy" id="287848"/>
    <lineage>
        <taxon>Bacteria</taxon>
        <taxon>Bacillati</taxon>
        <taxon>Cyanobacteriota</taxon>
        <taxon>Cyanophyceae</taxon>
        <taxon>Nostocales</taxon>
        <taxon>Nostocaceae</taxon>
    </lineage>
</organism>
<evidence type="ECO:0000313" key="8">
    <source>
        <dbReference type="Proteomes" id="UP000715781"/>
    </source>
</evidence>
<evidence type="ECO:0000256" key="6">
    <source>
        <dbReference type="ARBA" id="ARBA00023295"/>
    </source>
</evidence>
<accession>A0A951PUK8</accession>
<keyword evidence="5" id="KW-0119">Carbohydrate metabolism</keyword>
<dbReference type="AlphaFoldDB" id="A0A951PUK8"/>
<dbReference type="Gene3D" id="1.50.10.10">
    <property type="match status" value="2"/>
</dbReference>
<sequence length="455" mass="52016">MKKSNDLIAEAWDKLDKAIIYYHGRPIGTVAALVPGSDALNYDQCFIRDFVLSALAFLISGKPEIVRNFLIETLALQSHEPQMDSFKPGPGLMPASFKVVTKDGEEYLTADFGEHAIARVPPVDSCLWWILLLRAYVKSTGDTALAHQTDFQQGIKLILEMCLAHRFAMYPTMLVPDGSFMIDRRLGVYEHPLEIQVLFYAALRAARELLLPIDNNYSCIHSVHQRLATLTYHLREYYWIDLKRLNEIYTYKGDQFGQEVANRFNIYPNSIPIWLTEWLPDDGGYLAGNLGPGRIDFRFFTLGNLMAIITSLACEEESQKIMNLIEQRWSDLVGNMPMKICFPALEGIEWQIVTGHDPKNTPWSYHNGGHWPVLLWLLIAAAQKTNRIDIARKAIDIAENRLFQDEWPEYYDGKNGRLLGKEARKYQTWTIAGLLVAKELISNPTHLDLLSFDME</sequence>
<evidence type="ECO:0000256" key="1">
    <source>
        <dbReference type="ARBA" id="ARBA00000094"/>
    </source>
</evidence>
<comment type="catalytic activity">
    <reaction evidence="1">
        <text>Hydrolysis of terminal non-reducing beta-D-fructofuranoside residues in beta-D-fructofuranosides.</text>
        <dbReference type="EC" id="3.2.1.26"/>
    </reaction>
</comment>
<evidence type="ECO:0000256" key="3">
    <source>
        <dbReference type="ARBA" id="ARBA00012758"/>
    </source>
</evidence>